<feature type="binding site" evidence="11">
    <location>
        <position position="27"/>
    </location>
    <ligand>
        <name>substrate</name>
    </ligand>
</feature>
<evidence type="ECO:0000256" key="13">
    <source>
        <dbReference type="PIRSR" id="PIRSR610972-4"/>
    </source>
</evidence>
<dbReference type="InterPro" id="IPR051600">
    <property type="entry name" value="Beta-PGM-like"/>
</dbReference>
<reference evidence="14" key="2">
    <citation type="submission" date="2020-09" db="EMBL/GenBank/DDBJ databases">
        <authorList>
            <person name="Sun Q."/>
            <person name="Zhou Y."/>
        </authorList>
    </citation>
    <scope>NUCLEOTIDE SEQUENCE</scope>
    <source>
        <strain evidence="14">CGMCC 1.14988</strain>
    </source>
</reference>
<feature type="binding site" evidence="12">
    <location>
        <position position="11"/>
    </location>
    <ligand>
        <name>Mg(2+)</name>
        <dbReference type="ChEBI" id="CHEBI:18420"/>
    </ligand>
</feature>
<dbReference type="EC" id="5.4.2.6" evidence="8"/>
<evidence type="ECO:0000256" key="9">
    <source>
        <dbReference type="ARBA" id="ARBA00044991"/>
    </source>
</evidence>
<evidence type="ECO:0000256" key="11">
    <source>
        <dbReference type="PIRSR" id="PIRSR610972-2"/>
    </source>
</evidence>
<feature type="binding site" evidence="12">
    <location>
        <position position="13"/>
    </location>
    <ligand>
        <name>Mg(2+)</name>
        <dbReference type="ChEBI" id="CHEBI:18420"/>
    </ligand>
</feature>
<dbReference type="SFLD" id="SFLDG01135">
    <property type="entry name" value="C1.5.6:_HAD__Beta-PGM__Phospha"/>
    <property type="match status" value="1"/>
</dbReference>
<keyword evidence="15" id="KW-1185">Reference proteome</keyword>
<evidence type="ECO:0000256" key="4">
    <source>
        <dbReference type="ARBA" id="ARBA00022842"/>
    </source>
</evidence>
<keyword evidence="3 12" id="KW-0479">Metal-binding</keyword>
<dbReference type="InterPro" id="IPR023198">
    <property type="entry name" value="PGP-like_dom2"/>
</dbReference>
<dbReference type="NCBIfam" id="TIGR02009">
    <property type="entry name" value="PGMB-YQAB-SF"/>
    <property type="match status" value="1"/>
</dbReference>
<evidence type="ECO:0000256" key="8">
    <source>
        <dbReference type="ARBA" id="ARBA00044968"/>
    </source>
</evidence>
<dbReference type="SFLD" id="SFLDG01129">
    <property type="entry name" value="C1.5:_HAD__Beta-PGM__Phosphata"/>
    <property type="match status" value="1"/>
</dbReference>
<feature type="binding site" evidence="11">
    <location>
        <position position="145"/>
    </location>
    <ligand>
        <name>substrate</name>
    </ligand>
</feature>
<evidence type="ECO:0000313" key="15">
    <source>
        <dbReference type="Proteomes" id="UP000650511"/>
    </source>
</evidence>
<feature type="active site" description="Proton donor/acceptor" evidence="10">
    <location>
        <position position="13"/>
    </location>
</feature>
<feature type="binding site" evidence="12">
    <location>
        <position position="170"/>
    </location>
    <ligand>
        <name>Mg(2+)</name>
        <dbReference type="ChEBI" id="CHEBI:18420"/>
    </ligand>
</feature>
<keyword evidence="2" id="KW-0597">Phosphoprotein</keyword>
<evidence type="ECO:0000256" key="12">
    <source>
        <dbReference type="PIRSR" id="PIRSR610972-3"/>
    </source>
</evidence>
<evidence type="ECO:0000256" key="3">
    <source>
        <dbReference type="ARBA" id="ARBA00022723"/>
    </source>
</evidence>
<dbReference type="SUPFAM" id="SSF56784">
    <property type="entry name" value="HAD-like"/>
    <property type="match status" value="1"/>
</dbReference>
<comment type="catalytic activity">
    <reaction evidence="7">
        <text>beta-D-glucose 1-phosphate = beta-D-glucose 6-phosphate</text>
        <dbReference type="Rhea" id="RHEA:20113"/>
        <dbReference type="ChEBI" id="CHEBI:57684"/>
        <dbReference type="ChEBI" id="CHEBI:58247"/>
        <dbReference type="EC" id="5.4.2.6"/>
    </reaction>
</comment>
<evidence type="ECO:0000256" key="1">
    <source>
        <dbReference type="ARBA" id="ARBA00006171"/>
    </source>
</evidence>
<dbReference type="CDD" id="cd02598">
    <property type="entry name" value="HAD_BPGM"/>
    <property type="match status" value="1"/>
</dbReference>
<organism evidence="14 15">
    <name type="scientific">Egicoccus halophilus</name>
    <dbReference type="NCBI Taxonomy" id="1670830"/>
    <lineage>
        <taxon>Bacteria</taxon>
        <taxon>Bacillati</taxon>
        <taxon>Actinomycetota</taxon>
        <taxon>Nitriliruptoria</taxon>
        <taxon>Egicoccales</taxon>
        <taxon>Egicoccaceae</taxon>
        <taxon>Egicoccus</taxon>
    </lineage>
</organism>
<dbReference type="PANTHER" id="PTHR46193:SF18">
    <property type="entry name" value="HEXITOL PHOSPHATASE B"/>
    <property type="match status" value="1"/>
</dbReference>
<dbReference type="Gene3D" id="3.40.50.1000">
    <property type="entry name" value="HAD superfamily/HAD-like"/>
    <property type="match status" value="1"/>
</dbReference>
<dbReference type="GO" id="GO:0005975">
    <property type="term" value="P:carbohydrate metabolic process"/>
    <property type="evidence" value="ECO:0007669"/>
    <property type="project" value="InterPro"/>
</dbReference>
<dbReference type="OrthoDB" id="9816160at2"/>
<feature type="site" description="Important for catalytic activity and assists the phosphoryl transfer reaction to Asp8 by balancing charge and orienting the reacting groups" evidence="13">
    <location>
        <position position="145"/>
    </location>
</feature>
<dbReference type="EMBL" id="BMHA01000003">
    <property type="protein sequence ID" value="GGI04609.1"/>
    <property type="molecule type" value="Genomic_DNA"/>
</dbReference>
<dbReference type="AlphaFoldDB" id="A0A8J3A8G3"/>
<evidence type="ECO:0000256" key="6">
    <source>
        <dbReference type="ARBA" id="ARBA00023277"/>
    </source>
</evidence>
<dbReference type="SFLD" id="SFLDS00003">
    <property type="entry name" value="Haloacid_Dehalogenase"/>
    <property type="match status" value="1"/>
</dbReference>
<dbReference type="InterPro" id="IPR010976">
    <property type="entry name" value="B-phosphoglucomutase_hydrolase"/>
</dbReference>
<feature type="binding site" evidence="11">
    <location>
        <begin position="114"/>
        <end position="118"/>
    </location>
    <ligand>
        <name>substrate</name>
    </ligand>
</feature>
<sequence length="218" mass="23279">MSEPLRAVVFDLDGVITDTAEQHYLGWQRLADEEGLPFDREANESLRGLSRRESLLALLGDREVDEATLEEWMTRKNDYYVASLADMSPADALPGAVELVDDAKARSLRVAIGSSSRNARLVLDKLQLTEAFDAIADGNSVERAKPAPDLFLEAARLLDVAPQACVVVEDATSGVDAALAAGMVAVGVGPQDRVGHATFRFDTPADVDLDVVLAGGTA</sequence>
<protein>
    <recommendedName>
        <fullName evidence="9">Beta-phosphoglucomutase</fullName>
        <ecNumber evidence="8">5.4.2.6</ecNumber>
    </recommendedName>
</protein>
<dbReference type="GO" id="GO:0008801">
    <property type="term" value="F:beta-phosphoglucomutase activity"/>
    <property type="evidence" value="ECO:0007669"/>
    <property type="project" value="UniProtKB-EC"/>
</dbReference>
<name>A0A8J3A8G3_9ACTN</name>
<feature type="binding site" evidence="11">
    <location>
        <position position="54"/>
    </location>
    <ligand>
        <name>substrate</name>
    </ligand>
</feature>
<dbReference type="InterPro" id="IPR036412">
    <property type="entry name" value="HAD-like_sf"/>
</dbReference>
<proteinExistence type="inferred from homology"/>
<evidence type="ECO:0000313" key="14">
    <source>
        <dbReference type="EMBL" id="GGI04609.1"/>
    </source>
</evidence>
<reference evidence="14" key="1">
    <citation type="journal article" date="2014" name="Int. J. Syst. Evol. Microbiol.">
        <title>Complete genome sequence of Corynebacterium casei LMG S-19264T (=DSM 44701T), isolated from a smear-ripened cheese.</title>
        <authorList>
            <consortium name="US DOE Joint Genome Institute (JGI-PGF)"/>
            <person name="Walter F."/>
            <person name="Albersmeier A."/>
            <person name="Kalinowski J."/>
            <person name="Ruckert C."/>
        </authorList>
    </citation>
    <scope>NUCLEOTIDE SEQUENCE</scope>
    <source>
        <strain evidence="14">CGMCC 1.14988</strain>
    </source>
</reference>
<evidence type="ECO:0000256" key="2">
    <source>
        <dbReference type="ARBA" id="ARBA00022553"/>
    </source>
</evidence>
<keyword evidence="4 12" id="KW-0460">Magnesium</keyword>
<feature type="binding site" evidence="11">
    <location>
        <begin position="46"/>
        <end position="51"/>
    </location>
    <ligand>
        <name>substrate</name>
    </ligand>
</feature>
<feature type="binding site" evidence="12">
    <location>
        <position position="169"/>
    </location>
    <ligand>
        <name>Mg(2+)</name>
        <dbReference type="ChEBI" id="CHEBI:18420"/>
    </ligand>
</feature>
<dbReference type="InterPro" id="IPR006439">
    <property type="entry name" value="HAD-SF_hydro_IA"/>
</dbReference>
<dbReference type="RefSeq" id="WP_130649708.1">
    <property type="nucleotide sequence ID" value="NZ_BMHA01000003.1"/>
</dbReference>
<feature type="site" description="Important for catalytic activity and assists the phosphoryl transfer reaction to Asp8 by balancing charge and orienting the reacting groups" evidence="13">
    <location>
        <position position="114"/>
    </location>
</feature>
<dbReference type="InterPro" id="IPR023214">
    <property type="entry name" value="HAD_sf"/>
</dbReference>
<dbReference type="PANTHER" id="PTHR46193">
    <property type="entry name" value="6-PHOSPHOGLUCONATE PHOSPHATASE"/>
    <property type="match status" value="1"/>
</dbReference>
<feature type="binding site" evidence="11">
    <location>
        <begin position="11"/>
        <end position="13"/>
    </location>
    <ligand>
        <name>substrate</name>
    </ligand>
</feature>
<dbReference type="Proteomes" id="UP000650511">
    <property type="component" value="Unassembled WGS sequence"/>
</dbReference>
<dbReference type="NCBIfam" id="TIGR01990">
    <property type="entry name" value="bPGM"/>
    <property type="match status" value="1"/>
</dbReference>
<dbReference type="Pfam" id="PF00702">
    <property type="entry name" value="Hydrolase"/>
    <property type="match status" value="1"/>
</dbReference>
<evidence type="ECO:0000256" key="10">
    <source>
        <dbReference type="PIRSR" id="PIRSR610972-1"/>
    </source>
</evidence>
<gene>
    <name evidence="14" type="ORF">GCM10011354_09950</name>
</gene>
<dbReference type="Gene3D" id="1.10.150.240">
    <property type="entry name" value="Putative phosphatase, domain 2"/>
    <property type="match status" value="1"/>
</dbReference>
<comment type="caution">
    <text evidence="14">The sequence shown here is derived from an EMBL/GenBank/DDBJ whole genome shotgun (WGS) entry which is preliminary data.</text>
</comment>
<keyword evidence="6" id="KW-0119">Carbohydrate metabolism</keyword>
<evidence type="ECO:0000256" key="5">
    <source>
        <dbReference type="ARBA" id="ARBA00023235"/>
    </source>
</evidence>
<feature type="binding site" evidence="11">
    <location>
        <position position="76"/>
    </location>
    <ligand>
        <name>substrate</name>
    </ligand>
</feature>
<feature type="active site" description="Nucleophile" evidence="10">
    <location>
        <position position="11"/>
    </location>
</feature>
<accession>A0A8J3A8G3</accession>
<dbReference type="GO" id="GO:0000287">
    <property type="term" value="F:magnesium ion binding"/>
    <property type="evidence" value="ECO:0007669"/>
    <property type="project" value="InterPro"/>
</dbReference>
<comment type="similarity">
    <text evidence="1">Belongs to the HAD-like hydrolase superfamily. CbbY/CbbZ/Gph/YieH family.</text>
</comment>
<comment type="cofactor">
    <cofactor evidence="12">
        <name>Mg(2+)</name>
        <dbReference type="ChEBI" id="CHEBI:18420"/>
    </cofactor>
    <text evidence="12">Binds 2 magnesium ions per subunit.</text>
</comment>
<dbReference type="InterPro" id="IPR010972">
    <property type="entry name" value="Beta-PGM"/>
</dbReference>
<dbReference type="NCBIfam" id="TIGR01509">
    <property type="entry name" value="HAD-SF-IA-v3"/>
    <property type="match status" value="1"/>
</dbReference>
<evidence type="ECO:0000256" key="7">
    <source>
        <dbReference type="ARBA" id="ARBA00044926"/>
    </source>
</evidence>
<keyword evidence="5" id="KW-0413">Isomerase</keyword>